<comment type="caution">
    <text evidence="2">The sequence shown here is derived from an EMBL/GenBank/DDBJ whole genome shotgun (WGS) entry which is preliminary data.</text>
</comment>
<dbReference type="Pfam" id="PF13635">
    <property type="entry name" value="DUF4143"/>
    <property type="match status" value="1"/>
</dbReference>
<feature type="domain" description="DUF4143" evidence="1">
    <location>
        <begin position="5"/>
        <end position="37"/>
    </location>
</feature>
<dbReference type="InterPro" id="IPR025420">
    <property type="entry name" value="DUF4143"/>
</dbReference>
<organism evidence="2 3">
    <name type="scientific">Sphingobacterium alkalisoli</name>
    <dbReference type="NCBI Taxonomy" id="1874115"/>
    <lineage>
        <taxon>Bacteria</taxon>
        <taxon>Pseudomonadati</taxon>
        <taxon>Bacteroidota</taxon>
        <taxon>Sphingobacteriia</taxon>
        <taxon>Sphingobacteriales</taxon>
        <taxon>Sphingobacteriaceae</taxon>
        <taxon>Sphingobacterium</taxon>
    </lineage>
</organism>
<reference evidence="2 3" key="1">
    <citation type="submission" date="2019-04" db="EMBL/GenBank/DDBJ databases">
        <title>Sphingobacterium olei sp. nov., isolated from oil-contaminated soil.</title>
        <authorList>
            <person name="Liu B."/>
        </authorList>
    </citation>
    <scope>NUCLEOTIDE SEQUENCE [LARGE SCALE GENOMIC DNA]</scope>
    <source>
        <strain evidence="2 3">Y3L14</strain>
    </source>
</reference>
<sequence length="81" mass="9119">MPSWASPYFYRTAAGAEVDLVIDAGSDKRIAIEIKRSMTPTLSKGFMNGCDDIQATHRFFLCIPVMSAFGCQKMLKRFHLK</sequence>
<evidence type="ECO:0000313" key="3">
    <source>
        <dbReference type="Proteomes" id="UP000309872"/>
    </source>
</evidence>
<accession>A0A4U0GYQ3</accession>
<dbReference type="OrthoDB" id="9778168at2"/>
<evidence type="ECO:0000259" key="1">
    <source>
        <dbReference type="Pfam" id="PF13635"/>
    </source>
</evidence>
<dbReference type="EMBL" id="SUKA01000004">
    <property type="protein sequence ID" value="TJY64351.1"/>
    <property type="molecule type" value="Genomic_DNA"/>
</dbReference>
<name>A0A4U0GYQ3_9SPHI</name>
<protein>
    <submittedName>
        <fullName evidence="2">DUF4143 domain-containing protein</fullName>
    </submittedName>
</protein>
<dbReference type="RefSeq" id="WP_136821411.1">
    <property type="nucleotide sequence ID" value="NZ_BMJX01000004.1"/>
</dbReference>
<proteinExistence type="predicted"/>
<gene>
    <name evidence="2" type="ORF">FAZ19_14195</name>
</gene>
<keyword evidence="3" id="KW-1185">Reference proteome</keyword>
<dbReference type="AlphaFoldDB" id="A0A4U0GYQ3"/>
<dbReference type="Proteomes" id="UP000309872">
    <property type="component" value="Unassembled WGS sequence"/>
</dbReference>
<evidence type="ECO:0000313" key="2">
    <source>
        <dbReference type="EMBL" id="TJY64351.1"/>
    </source>
</evidence>